<dbReference type="HOGENOM" id="CLU_2489539_0_0_1"/>
<keyword evidence="2" id="KW-1185">Reference proteome</keyword>
<protein>
    <recommendedName>
        <fullName evidence="3">DRBM domain-containing protein</fullName>
    </recommendedName>
</protein>
<dbReference type="AlphaFoldDB" id="A0A0C3B0U0"/>
<evidence type="ECO:0008006" key="3">
    <source>
        <dbReference type="Google" id="ProtNLM"/>
    </source>
</evidence>
<feature type="non-terminal residue" evidence="1">
    <location>
        <position position="87"/>
    </location>
</feature>
<reference evidence="2" key="2">
    <citation type="submission" date="2015-01" db="EMBL/GenBank/DDBJ databases">
        <title>Evolutionary Origins and Diversification of the Mycorrhizal Mutualists.</title>
        <authorList>
            <consortium name="DOE Joint Genome Institute"/>
            <consortium name="Mycorrhizal Genomics Consortium"/>
            <person name="Kohler A."/>
            <person name="Kuo A."/>
            <person name="Nagy L.G."/>
            <person name="Floudas D."/>
            <person name="Copeland A."/>
            <person name="Barry K.W."/>
            <person name="Cichocki N."/>
            <person name="Veneault-Fourrey C."/>
            <person name="LaButti K."/>
            <person name="Lindquist E.A."/>
            <person name="Lipzen A."/>
            <person name="Lundell T."/>
            <person name="Morin E."/>
            <person name="Murat C."/>
            <person name="Riley R."/>
            <person name="Ohm R."/>
            <person name="Sun H."/>
            <person name="Tunlid A."/>
            <person name="Henrissat B."/>
            <person name="Grigoriev I.V."/>
            <person name="Hibbett D.S."/>
            <person name="Martin F."/>
        </authorList>
    </citation>
    <scope>NUCLEOTIDE SEQUENCE [LARGE SCALE GENOMIC DNA]</scope>
    <source>
        <strain evidence="2">MAFF 305830</strain>
    </source>
</reference>
<dbReference type="EMBL" id="KN824311">
    <property type="protein sequence ID" value="KIM25834.1"/>
    <property type="molecule type" value="Genomic_DNA"/>
</dbReference>
<accession>A0A0C3B0U0</accession>
<sequence length="87" mass="9629">MPGQSSKYRDMLNTAKQRYRQQLQNIYSDTDHGEPGMNGEAAQWGAWYQIPGENHYLGVGQGSTVAGAMESAARAACTELMKRGYQL</sequence>
<evidence type="ECO:0000313" key="2">
    <source>
        <dbReference type="Proteomes" id="UP000054097"/>
    </source>
</evidence>
<dbReference type="Proteomes" id="UP000054097">
    <property type="component" value="Unassembled WGS sequence"/>
</dbReference>
<proteinExistence type="predicted"/>
<evidence type="ECO:0000313" key="1">
    <source>
        <dbReference type="EMBL" id="KIM25834.1"/>
    </source>
</evidence>
<gene>
    <name evidence="1" type="ORF">M408DRAFT_331004</name>
</gene>
<name>A0A0C3B0U0_SERVB</name>
<reference evidence="1 2" key="1">
    <citation type="submission" date="2014-04" db="EMBL/GenBank/DDBJ databases">
        <authorList>
            <consortium name="DOE Joint Genome Institute"/>
            <person name="Kuo A."/>
            <person name="Zuccaro A."/>
            <person name="Kohler A."/>
            <person name="Nagy L.G."/>
            <person name="Floudas D."/>
            <person name="Copeland A."/>
            <person name="Barry K.W."/>
            <person name="Cichocki N."/>
            <person name="Veneault-Fourrey C."/>
            <person name="LaButti K."/>
            <person name="Lindquist E.A."/>
            <person name="Lipzen A."/>
            <person name="Lundell T."/>
            <person name="Morin E."/>
            <person name="Murat C."/>
            <person name="Sun H."/>
            <person name="Tunlid A."/>
            <person name="Henrissat B."/>
            <person name="Grigoriev I.V."/>
            <person name="Hibbett D.S."/>
            <person name="Martin F."/>
            <person name="Nordberg H.P."/>
            <person name="Cantor M.N."/>
            <person name="Hua S.X."/>
        </authorList>
    </citation>
    <scope>NUCLEOTIDE SEQUENCE [LARGE SCALE GENOMIC DNA]</scope>
    <source>
        <strain evidence="1 2">MAFF 305830</strain>
    </source>
</reference>
<organism evidence="1 2">
    <name type="scientific">Serendipita vermifera MAFF 305830</name>
    <dbReference type="NCBI Taxonomy" id="933852"/>
    <lineage>
        <taxon>Eukaryota</taxon>
        <taxon>Fungi</taxon>
        <taxon>Dikarya</taxon>
        <taxon>Basidiomycota</taxon>
        <taxon>Agaricomycotina</taxon>
        <taxon>Agaricomycetes</taxon>
        <taxon>Sebacinales</taxon>
        <taxon>Serendipitaceae</taxon>
        <taxon>Serendipita</taxon>
    </lineage>
</organism>